<proteinExistence type="predicted"/>
<dbReference type="AlphaFoldDB" id="A0A0D8BGK8"/>
<dbReference type="GO" id="GO:0032259">
    <property type="term" value="P:methylation"/>
    <property type="evidence" value="ECO:0007669"/>
    <property type="project" value="UniProtKB-KW"/>
</dbReference>
<sequence>MGCDGLWWRANLTAIAPLGSTDLDPAAYGEHIADVYDEWYSAPDRQPEVAVAVDFLRTRVGAGPALELGVGTGRLALPFAARGTAVVGIDASPRMVARLRGKPGGSEIEVVVGDFAEVDAPGGPFGLVYVVFNTFFALADQDAQVRCFANVAAALRPGGVFVMEAFVPDVVRYDRGQRVQADRLDGETTHLNVSLHDPVSQRVRSHHIVLGSGGVGTYPVDIRYAWPSELDLMGRLAGLELAERWAGWNGEPFTATSTSHISVWRRPQ</sequence>
<evidence type="ECO:0000313" key="4">
    <source>
        <dbReference type="EMBL" id="KJE23114.1"/>
    </source>
</evidence>
<dbReference type="GO" id="GO:0008168">
    <property type="term" value="F:methyltransferase activity"/>
    <property type="evidence" value="ECO:0007669"/>
    <property type="project" value="UniProtKB-KW"/>
</dbReference>
<organism evidence="4 5">
    <name type="scientific">Frankia torreyi</name>
    <dbReference type="NCBI Taxonomy" id="1856"/>
    <lineage>
        <taxon>Bacteria</taxon>
        <taxon>Bacillati</taxon>
        <taxon>Actinomycetota</taxon>
        <taxon>Actinomycetes</taxon>
        <taxon>Frankiales</taxon>
        <taxon>Frankiaceae</taxon>
        <taxon>Frankia</taxon>
    </lineage>
</organism>
<comment type="caution">
    <text evidence="4">The sequence shown here is derived from an EMBL/GenBank/DDBJ whole genome shotgun (WGS) entry which is preliminary data.</text>
</comment>
<dbReference type="InterPro" id="IPR041698">
    <property type="entry name" value="Methyltransf_25"/>
</dbReference>
<gene>
    <name evidence="4" type="ORF">FF36_02542</name>
</gene>
<reference evidence="5" key="1">
    <citation type="submission" date="2015-02" db="EMBL/GenBank/DDBJ databases">
        <title>Draft Genome of Frankia sp. CpI1-S.</title>
        <authorList>
            <person name="Oshone R.T."/>
            <person name="Ngom M."/>
            <person name="Ghodhbane-Gtari F."/>
            <person name="Gtari M."/>
            <person name="Morris K."/>
            <person name="Thomas K."/>
            <person name="Sen A."/>
            <person name="Tisa L.S."/>
        </authorList>
    </citation>
    <scope>NUCLEOTIDE SEQUENCE [LARGE SCALE GENOMIC DNA]</scope>
    <source>
        <strain evidence="5">CpI1-S</strain>
    </source>
</reference>
<protein>
    <submittedName>
        <fullName evidence="4">Methyltransferase domain</fullName>
    </submittedName>
</protein>
<feature type="domain" description="Methyltransferase" evidence="3">
    <location>
        <begin position="66"/>
        <end position="159"/>
    </location>
</feature>
<dbReference type="Gene3D" id="2.20.25.570">
    <property type="match status" value="1"/>
</dbReference>
<keyword evidence="2 4" id="KW-0808">Transferase</keyword>
<dbReference type="Pfam" id="PF13649">
    <property type="entry name" value="Methyltransf_25"/>
    <property type="match status" value="1"/>
</dbReference>
<evidence type="ECO:0000259" key="3">
    <source>
        <dbReference type="Pfam" id="PF13649"/>
    </source>
</evidence>
<accession>A0A0D8BGK8</accession>
<dbReference type="PANTHER" id="PTHR43861:SF1">
    <property type="entry name" value="TRANS-ACONITATE 2-METHYLTRANSFERASE"/>
    <property type="match status" value="1"/>
</dbReference>
<keyword evidence="1 4" id="KW-0489">Methyltransferase</keyword>
<dbReference type="EMBL" id="JYFN01000016">
    <property type="protein sequence ID" value="KJE23114.1"/>
    <property type="molecule type" value="Genomic_DNA"/>
</dbReference>
<dbReference type="PANTHER" id="PTHR43861">
    <property type="entry name" value="TRANS-ACONITATE 2-METHYLTRANSFERASE-RELATED"/>
    <property type="match status" value="1"/>
</dbReference>
<dbReference type="CDD" id="cd02440">
    <property type="entry name" value="AdoMet_MTases"/>
    <property type="match status" value="1"/>
</dbReference>
<keyword evidence="5" id="KW-1185">Reference proteome</keyword>
<dbReference type="InterPro" id="IPR029063">
    <property type="entry name" value="SAM-dependent_MTases_sf"/>
</dbReference>
<reference evidence="4 5" key="2">
    <citation type="journal article" date="2016" name="Genome Announc.">
        <title>Permanent Draft Genome Sequences for Two Variants of Frankia sp. Strain CpI1, the First Frankia Strain Isolated from Root Nodules of Comptonia peregrina.</title>
        <authorList>
            <person name="Oshone R."/>
            <person name="Hurst S.G.IV."/>
            <person name="Abebe-Akele F."/>
            <person name="Simpson S."/>
            <person name="Morris K."/>
            <person name="Thomas W.K."/>
            <person name="Tisa L.S."/>
        </authorList>
    </citation>
    <scope>NUCLEOTIDE SEQUENCE [LARGE SCALE GENOMIC DNA]</scope>
    <source>
        <strain evidence="5">CpI1-S</strain>
    </source>
</reference>
<name>A0A0D8BGK8_9ACTN</name>
<dbReference type="Gene3D" id="3.40.50.150">
    <property type="entry name" value="Vaccinia Virus protein VP39"/>
    <property type="match status" value="1"/>
</dbReference>
<dbReference type="PATRIC" id="fig|1502723.3.peg.1644"/>
<evidence type="ECO:0000256" key="1">
    <source>
        <dbReference type="ARBA" id="ARBA00022603"/>
    </source>
</evidence>
<dbReference type="OrthoDB" id="3172472at2"/>
<dbReference type="SUPFAM" id="SSF53335">
    <property type="entry name" value="S-adenosyl-L-methionine-dependent methyltransferases"/>
    <property type="match status" value="1"/>
</dbReference>
<dbReference type="Proteomes" id="UP000032545">
    <property type="component" value="Unassembled WGS sequence"/>
</dbReference>
<evidence type="ECO:0000313" key="5">
    <source>
        <dbReference type="Proteomes" id="UP000032545"/>
    </source>
</evidence>
<evidence type="ECO:0000256" key="2">
    <source>
        <dbReference type="ARBA" id="ARBA00022679"/>
    </source>
</evidence>